<evidence type="ECO:0008006" key="6">
    <source>
        <dbReference type="Google" id="ProtNLM"/>
    </source>
</evidence>
<dbReference type="Pfam" id="PF07714">
    <property type="entry name" value="PK_Tyr_Ser-Thr"/>
    <property type="match status" value="1"/>
</dbReference>
<dbReference type="SUPFAM" id="SSF50729">
    <property type="entry name" value="PH domain-like"/>
    <property type="match status" value="1"/>
</dbReference>
<feature type="domain" description="CNH" evidence="3">
    <location>
        <begin position="597"/>
        <end position="917"/>
    </location>
</feature>
<dbReference type="GO" id="GO:0005085">
    <property type="term" value="F:guanyl-nucleotide exchange factor activity"/>
    <property type="evidence" value="ECO:0007669"/>
    <property type="project" value="UniProtKB-KW"/>
</dbReference>
<dbReference type="InterPro" id="IPR011009">
    <property type="entry name" value="Kinase-like_dom_sf"/>
</dbReference>
<dbReference type="SMART" id="SM00036">
    <property type="entry name" value="CNH"/>
    <property type="match status" value="1"/>
</dbReference>
<dbReference type="eggNOG" id="KOG4305">
    <property type="taxonomic scope" value="Eukaryota"/>
</dbReference>
<dbReference type="InterPro" id="IPR000719">
    <property type="entry name" value="Prot_kinase_dom"/>
</dbReference>
<dbReference type="PROSITE" id="PS00108">
    <property type="entry name" value="PROTEIN_KINASE_ST"/>
    <property type="match status" value="1"/>
</dbReference>
<dbReference type="SUPFAM" id="SSF56112">
    <property type="entry name" value="Protein kinase-like (PK-like)"/>
    <property type="match status" value="1"/>
</dbReference>
<dbReference type="Gene3D" id="1.10.510.10">
    <property type="entry name" value="Transferase(Phosphotransferase) domain 1"/>
    <property type="match status" value="1"/>
</dbReference>
<dbReference type="InterPro" id="IPR001245">
    <property type="entry name" value="Ser-Thr/Tyr_kinase_cat_dom"/>
</dbReference>
<comment type="caution">
    <text evidence="4">The sequence shown here is derived from an EMBL/GenBank/DDBJ whole genome shotgun (WGS) entry which is preliminary data.</text>
</comment>
<gene>
    <name evidence="4" type="ORF">WG66_13921</name>
</gene>
<evidence type="ECO:0000259" key="3">
    <source>
        <dbReference type="PROSITE" id="PS50219"/>
    </source>
</evidence>
<dbReference type="SMART" id="SM00220">
    <property type="entry name" value="S_TKc"/>
    <property type="match status" value="1"/>
</dbReference>
<dbReference type="eggNOG" id="KOG0192">
    <property type="taxonomic scope" value="Eukaryota"/>
</dbReference>
<protein>
    <recommendedName>
        <fullName evidence="6">Protein kinase domain-containing protein</fullName>
    </recommendedName>
</protein>
<evidence type="ECO:0000256" key="1">
    <source>
        <dbReference type="ARBA" id="ARBA00022658"/>
    </source>
</evidence>
<dbReference type="AlphaFoldDB" id="A0A0W0FAY2"/>
<dbReference type="EMBL" id="LATX01002169">
    <property type="protein sequence ID" value="KTB33515.1"/>
    <property type="molecule type" value="Genomic_DNA"/>
</dbReference>
<feature type="domain" description="Protein kinase" evidence="2">
    <location>
        <begin position="103"/>
        <end position="363"/>
    </location>
</feature>
<dbReference type="PROSITE" id="PS50219">
    <property type="entry name" value="CNH"/>
    <property type="match status" value="1"/>
</dbReference>
<dbReference type="PROSITE" id="PS50011">
    <property type="entry name" value="PROTEIN_KINASE_DOM"/>
    <property type="match status" value="1"/>
</dbReference>
<accession>A0A0W0FAY2</accession>
<dbReference type="PANTHER" id="PTHR46572">
    <property type="entry name" value="RHO1 GDP-GTP EXCHANGE PROTEIN 1-RELATED"/>
    <property type="match status" value="1"/>
</dbReference>
<sequence length="953" mass="107357">MTQFWRAISKLQTDGRSSMARDIMCLEKQLRRIEVVFEDERAYRELLKQKGNLAQSLLDLLQLLIDFPGTPPHLRTSICSTMLRLSRKQLLHPRCLSIHNVSVIGRYPVAGGGFGDIWKGALGSQVVCLKVVKMYIMADVQQLLKEYLREVIVWRQLKHPNILPCLGLYYLDDNRERLCLVSPWMDNGNLVDFLKDRSCESIDRYLIMYDVANGLSYLHSLKIIHGDLKGVNILITPSRRACLADFGLSRVADSQVFKITSSSTHTTGTVRWLAPEVHRGMNTSLESDIYAYGCVCYETFTGLLPFHHLHNDAAVVYHVSQGSRPARHGDIEDIVWSLMQSCWSEDPQRRPTAEKLLQDLINIVPPGTVHAAPDWEEMSLAIWNNVKHPPLSEDVVNFLSGLEKRTLSSNDFCDVSDQDPGDFVIPLVSEDSESIHQDTRASLVLTQQKTELRRYASLICQTEQPICFIDDLDPFNDKRRLIHSGNLKCQSASSLSDFFVFLFDNYFLMTEPTPLDMLSLGDFGLPPIEHGVVLFPFNLHRGGQIHRSYTLYAESAEIRAEWQQKFEEALSIPQTRDDVFAIKPMIPTVAGLQLARPSHVTCSVTFASDNGRVLIAIGCEDGVWIGFVDDPRSIRQVLCLKMVTQCLVLEQFAVLLVLADRVLLAYHVETLVSAVSYAAQTLLLPQRLSGNKDVYFFSAGRLHYRTLVVYMTKIGQDNICRVLEPVAEKIGKASTSLGHKFLHITKSEWFKRYKVSARAGRSAKSPVRDFFLPPGTLNLMFHDNSIIILCDDGFRIVNPNNFTSIAVPQVKPNSIWLAPLADRRKSCQSLGIFSSAADEFLLCYKDFGLYVDKSYNPRPTAAIIEWENTAERVALHRPYILLFSNDIIEIRQLETGKLAQVIRSNGMRCIWDGRGMELGRRMAAQDSGLHLLGEGSEGSDGAVLGIFAILAAK</sequence>
<dbReference type="Pfam" id="PF00780">
    <property type="entry name" value="CNH"/>
    <property type="match status" value="1"/>
</dbReference>
<evidence type="ECO:0000313" key="4">
    <source>
        <dbReference type="EMBL" id="KTB33515.1"/>
    </source>
</evidence>
<evidence type="ECO:0000259" key="2">
    <source>
        <dbReference type="PROSITE" id="PS50011"/>
    </source>
</evidence>
<reference evidence="4 5" key="1">
    <citation type="submission" date="2015-12" db="EMBL/GenBank/DDBJ databases">
        <title>Draft genome sequence of Moniliophthora roreri, the causal agent of frosty pod rot of cacao.</title>
        <authorList>
            <person name="Aime M.C."/>
            <person name="Diaz-Valderrama J.R."/>
            <person name="Kijpornyongpan T."/>
            <person name="Phillips-Mora W."/>
        </authorList>
    </citation>
    <scope>NUCLEOTIDE SEQUENCE [LARGE SCALE GENOMIC DNA]</scope>
    <source>
        <strain evidence="4 5">MCA 2952</strain>
    </source>
</reference>
<dbReference type="InterPro" id="IPR011993">
    <property type="entry name" value="PH-like_dom_sf"/>
</dbReference>
<name>A0A0W0FAY2_MONRR</name>
<dbReference type="InterPro" id="IPR008271">
    <property type="entry name" value="Ser/Thr_kinase_AS"/>
</dbReference>
<dbReference type="GO" id="GO:0004672">
    <property type="term" value="F:protein kinase activity"/>
    <property type="evidence" value="ECO:0007669"/>
    <property type="project" value="InterPro"/>
</dbReference>
<organism evidence="4 5">
    <name type="scientific">Moniliophthora roreri</name>
    <name type="common">Frosty pod rot fungus</name>
    <name type="synonym">Monilia roreri</name>
    <dbReference type="NCBI Taxonomy" id="221103"/>
    <lineage>
        <taxon>Eukaryota</taxon>
        <taxon>Fungi</taxon>
        <taxon>Dikarya</taxon>
        <taxon>Basidiomycota</taxon>
        <taxon>Agaricomycotina</taxon>
        <taxon>Agaricomycetes</taxon>
        <taxon>Agaricomycetidae</taxon>
        <taxon>Agaricales</taxon>
        <taxon>Marasmiineae</taxon>
        <taxon>Marasmiaceae</taxon>
        <taxon>Moniliophthora</taxon>
    </lineage>
</organism>
<evidence type="ECO:0000313" key="5">
    <source>
        <dbReference type="Proteomes" id="UP000054988"/>
    </source>
</evidence>
<dbReference type="Proteomes" id="UP000054988">
    <property type="component" value="Unassembled WGS sequence"/>
</dbReference>
<dbReference type="PANTHER" id="PTHR46572:SF1">
    <property type="entry name" value="RHO1 GUANINE NUCLEOTIDE EXCHANGE FACTOR TUS1"/>
    <property type="match status" value="1"/>
</dbReference>
<proteinExistence type="predicted"/>
<dbReference type="PRINTS" id="PR00109">
    <property type="entry name" value="TYRKINASE"/>
</dbReference>
<dbReference type="InterPro" id="IPR052233">
    <property type="entry name" value="Rho-type_GEFs"/>
</dbReference>
<keyword evidence="1" id="KW-0344">Guanine-nucleotide releasing factor</keyword>
<dbReference type="GO" id="GO:0005524">
    <property type="term" value="F:ATP binding"/>
    <property type="evidence" value="ECO:0007669"/>
    <property type="project" value="InterPro"/>
</dbReference>
<dbReference type="Gene3D" id="2.30.29.30">
    <property type="entry name" value="Pleckstrin-homology domain (PH domain)/Phosphotyrosine-binding domain (PTB)"/>
    <property type="match status" value="1"/>
</dbReference>
<dbReference type="InterPro" id="IPR001180">
    <property type="entry name" value="CNH_dom"/>
</dbReference>